<sequence length="273" mass="30547">MAKASHWAKFLERQAARPPLVFVHGMRHATPVQPRCPIHAHAELEIVYHPVGCGATTVDGCTVEFGEGSAMIHPPRQEHDQIMETEGEDLCVKIAAPRGGPAFPRECLFVPHIDDPALIEDLRLLAGVGAALQPAGQALCNLRATTALLSLVELACRNRDHEQASRAERCVTQAEEYLRERFATVESLREVAEAVGLSTDYLRHEFRRQRGCSLIDYVTTLRVDRARTLLVHSRLPLKQIATLCGFRDEYYFSRVFQRRTLTTPARYRAKAGA</sequence>
<evidence type="ECO:0000256" key="1">
    <source>
        <dbReference type="ARBA" id="ARBA00023015"/>
    </source>
</evidence>
<dbReference type="Pfam" id="PF12833">
    <property type="entry name" value="HTH_18"/>
    <property type="match status" value="1"/>
</dbReference>
<gene>
    <name evidence="5" type="ORF">TSACC_22806</name>
</gene>
<dbReference type="EMBL" id="BDCO01000002">
    <property type="protein sequence ID" value="GAT34381.1"/>
    <property type="molecule type" value="Genomic_DNA"/>
</dbReference>
<evidence type="ECO:0000256" key="3">
    <source>
        <dbReference type="ARBA" id="ARBA00023163"/>
    </source>
</evidence>
<dbReference type="Gene3D" id="2.60.120.10">
    <property type="entry name" value="Jelly Rolls"/>
    <property type="match status" value="1"/>
</dbReference>
<keyword evidence="6" id="KW-1185">Reference proteome</keyword>
<dbReference type="PROSITE" id="PS01124">
    <property type="entry name" value="HTH_ARAC_FAMILY_2"/>
    <property type="match status" value="1"/>
</dbReference>
<evidence type="ECO:0000259" key="4">
    <source>
        <dbReference type="PROSITE" id="PS01124"/>
    </source>
</evidence>
<dbReference type="STRING" id="690879.TSACC_22806"/>
<accession>A0A146GAD4</accession>
<dbReference type="SMART" id="SM00342">
    <property type="entry name" value="HTH_ARAC"/>
    <property type="match status" value="1"/>
</dbReference>
<dbReference type="RefSeq" id="WP_075080015.1">
    <property type="nucleotide sequence ID" value="NZ_BDCO01000002.1"/>
</dbReference>
<name>A0A146GAD4_TERSA</name>
<reference evidence="6" key="1">
    <citation type="journal article" date="2017" name="Genome Announc.">
        <title>Draft Genome Sequence of Terrimicrobium sacchariphilum NM-5T, a Facultative Anaerobic Soil Bacterium of the Class Spartobacteria.</title>
        <authorList>
            <person name="Qiu Y.L."/>
            <person name="Tourlousse D.M."/>
            <person name="Matsuura N."/>
            <person name="Ohashi A."/>
            <person name="Sekiguchi Y."/>
        </authorList>
    </citation>
    <scope>NUCLEOTIDE SEQUENCE [LARGE SCALE GENOMIC DNA]</scope>
    <source>
        <strain evidence="6">NM-5</strain>
    </source>
</reference>
<evidence type="ECO:0000256" key="2">
    <source>
        <dbReference type="ARBA" id="ARBA00023125"/>
    </source>
</evidence>
<dbReference type="InterPro" id="IPR037923">
    <property type="entry name" value="HTH-like"/>
</dbReference>
<protein>
    <submittedName>
        <fullName evidence="5">AraC-type DNA-binding protein</fullName>
    </submittedName>
</protein>
<keyword evidence="2 5" id="KW-0238">DNA-binding</keyword>
<dbReference type="InterPro" id="IPR018060">
    <property type="entry name" value="HTH_AraC"/>
</dbReference>
<dbReference type="GO" id="GO:0043565">
    <property type="term" value="F:sequence-specific DNA binding"/>
    <property type="evidence" value="ECO:0007669"/>
    <property type="project" value="InterPro"/>
</dbReference>
<dbReference type="SUPFAM" id="SSF51215">
    <property type="entry name" value="Regulatory protein AraC"/>
    <property type="match status" value="1"/>
</dbReference>
<dbReference type="AlphaFoldDB" id="A0A146GAD4"/>
<dbReference type="SUPFAM" id="SSF46689">
    <property type="entry name" value="Homeodomain-like"/>
    <property type="match status" value="2"/>
</dbReference>
<dbReference type="PANTHER" id="PTHR46796:SF6">
    <property type="entry name" value="ARAC SUBFAMILY"/>
    <property type="match status" value="1"/>
</dbReference>
<dbReference type="InParanoid" id="A0A146GAD4"/>
<dbReference type="OrthoDB" id="187430at2"/>
<dbReference type="GO" id="GO:0003700">
    <property type="term" value="F:DNA-binding transcription factor activity"/>
    <property type="evidence" value="ECO:0007669"/>
    <property type="project" value="InterPro"/>
</dbReference>
<feature type="domain" description="HTH araC/xylS-type" evidence="4">
    <location>
        <begin position="172"/>
        <end position="270"/>
    </location>
</feature>
<dbReference type="Proteomes" id="UP000076023">
    <property type="component" value="Unassembled WGS sequence"/>
</dbReference>
<keyword evidence="1" id="KW-0805">Transcription regulation</keyword>
<evidence type="ECO:0000313" key="6">
    <source>
        <dbReference type="Proteomes" id="UP000076023"/>
    </source>
</evidence>
<dbReference type="InterPro" id="IPR050204">
    <property type="entry name" value="AraC_XylS_family_regulators"/>
</dbReference>
<dbReference type="Gene3D" id="1.10.10.60">
    <property type="entry name" value="Homeodomain-like"/>
    <property type="match status" value="2"/>
</dbReference>
<keyword evidence="3" id="KW-0804">Transcription</keyword>
<dbReference type="InterPro" id="IPR009057">
    <property type="entry name" value="Homeodomain-like_sf"/>
</dbReference>
<proteinExistence type="predicted"/>
<evidence type="ECO:0000313" key="5">
    <source>
        <dbReference type="EMBL" id="GAT34381.1"/>
    </source>
</evidence>
<comment type="caution">
    <text evidence="5">The sequence shown here is derived from an EMBL/GenBank/DDBJ whole genome shotgun (WGS) entry which is preliminary data.</text>
</comment>
<organism evidence="5 6">
    <name type="scientific">Terrimicrobium sacchariphilum</name>
    <dbReference type="NCBI Taxonomy" id="690879"/>
    <lineage>
        <taxon>Bacteria</taxon>
        <taxon>Pseudomonadati</taxon>
        <taxon>Verrucomicrobiota</taxon>
        <taxon>Terrimicrobiia</taxon>
        <taxon>Terrimicrobiales</taxon>
        <taxon>Terrimicrobiaceae</taxon>
        <taxon>Terrimicrobium</taxon>
    </lineage>
</organism>
<dbReference type="PANTHER" id="PTHR46796">
    <property type="entry name" value="HTH-TYPE TRANSCRIPTIONAL ACTIVATOR RHAS-RELATED"/>
    <property type="match status" value="1"/>
</dbReference>
<dbReference type="InterPro" id="IPR014710">
    <property type="entry name" value="RmlC-like_jellyroll"/>
</dbReference>